<feature type="compositionally biased region" description="Acidic residues" evidence="11">
    <location>
        <begin position="317"/>
        <end position="326"/>
    </location>
</feature>
<name>A0A1Y1I681_KLENI</name>
<sequence>MEAFSDRVARAFGALGGAMPLSGTQTSGTPPQTAAVIDGDRTFVSSTEAIRPVTGDNAGVSEPVSDWQLASSRGFGLVSKRRDVVLPGPEKTADGAPLWSVAQKVERKKRMWEEIESSDDDEFDKKRKGEVSKGREGEGDEEGDGDAEGEMVSYVPLTEEPENAEEEGEWVRQMIGQDDALDNEEEEDGYDRMAAPTGTDPLGRMHTSAIGDADEPFAKHVSFSRGRRDLRANRDAAAKRLQEDDEELERAKIVERGGAEETSGQAPSKPGSTKALKRAVELVGRENEEAEEMDEGKGGVSEQSAEGSREAGTRDVEFDEAAFDDAEASKERVGGEAGSKGWEESGSEDAVEDSPVEGVLPFSSASEAGPSRTNGLDEKEQGAADLVDGAEPIPDEQPLNFPNYRSGFMSNNVKPAPAAGALKRPPEKPGIEADEPRSKKRVRFTEEVTDRDEQRARDKETEEDLGKLFRGGPGRGAAGGSLQGSRGRGVANGERYVPPHRRPGYAAQASRVPDHVRHPERYTVYTLDWSDEEDERNMDGTASEAKQNEGAFLAAVGRLKGEIGNIRFEEAAEMPQAGGETNGDVSVEAEGADVSAMEGERSNLPVKFVKRRKCVAEKDVDSAKGNERGVKDEENGAGAPKPQIPIAASIEELTQSLYNDEEDNEMSESVGAEGNGELRGFRKKSNGERPNKRYRVRAADEDG</sequence>
<protein>
    <recommendedName>
        <fullName evidence="9">U5 small nuclear ribonucleoprotein TSSC4</fullName>
    </recommendedName>
</protein>
<evidence type="ECO:0000256" key="6">
    <source>
        <dbReference type="ARBA" id="ARBA00022728"/>
    </source>
</evidence>
<dbReference type="PANTHER" id="PTHR13445">
    <property type="entry name" value="TUMOR SUPPRESSING SUBTRANSFERABLE CANDIDATE 4 TSSC4"/>
    <property type="match status" value="1"/>
</dbReference>
<evidence type="ECO:0000256" key="3">
    <source>
        <dbReference type="ARBA" id="ARBA00010362"/>
    </source>
</evidence>
<keyword evidence="13" id="KW-1185">Reference proteome</keyword>
<evidence type="ECO:0000256" key="5">
    <source>
        <dbReference type="ARBA" id="ARBA00022664"/>
    </source>
</evidence>
<dbReference type="PANTHER" id="PTHR13445:SF3">
    <property type="entry name" value="U5 SMALL NUCLEAR RIBONUCLEOPROTEIN TSSC4"/>
    <property type="match status" value="1"/>
</dbReference>
<feature type="compositionally biased region" description="Acidic residues" evidence="11">
    <location>
        <begin position="345"/>
        <end position="355"/>
    </location>
</feature>
<feature type="region of interest" description="Disordered" evidence="11">
    <location>
        <begin position="112"/>
        <end position="518"/>
    </location>
</feature>
<feature type="compositionally biased region" description="Basic and acidic residues" evidence="11">
    <location>
        <begin position="424"/>
        <end position="467"/>
    </location>
</feature>
<reference evidence="12 13" key="1">
    <citation type="journal article" date="2014" name="Nat. Commun.">
        <title>Klebsormidium flaccidum genome reveals primary factors for plant terrestrial adaptation.</title>
        <authorList>
            <person name="Hori K."/>
            <person name="Maruyama F."/>
            <person name="Fujisawa T."/>
            <person name="Togashi T."/>
            <person name="Yamamoto N."/>
            <person name="Seo M."/>
            <person name="Sato S."/>
            <person name="Yamada T."/>
            <person name="Mori H."/>
            <person name="Tajima N."/>
            <person name="Moriyama T."/>
            <person name="Ikeuchi M."/>
            <person name="Watanabe M."/>
            <person name="Wada H."/>
            <person name="Kobayashi K."/>
            <person name="Saito M."/>
            <person name="Masuda T."/>
            <person name="Sasaki-Sekimoto Y."/>
            <person name="Mashiguchi K."/>
            <person name="Awai K."/>
            <person name="Shimojima M."/>
            <person name="Masuda S."/>
            <person name="Iwai M."/>
            <person name="Nobusawa T."/>
            <person name="Narise T."/>
            <person name="Kondo S."/>
            <person name="Saito H."/>
            <person name="Sato R."/>
            <person name="Murakawa M."/>
            <person name="Ihara Y."/>
            <person name="Oshima-Yamada Y."/>
            <person name="Ohtaka K."/>
            <person name="Satoh M."/>
            <person name="Sonobe K."/>
            <person name="Ishii M."/>
            <person name="Ohtani R."/>
            <person name="Kanamori-Sato M."/>
            <person name="Honoki R."/>
            <person name="Miyazaki D."/>
            <person name="Mochizuki H."/>
            <person name="Umetsu J."/>
            <person name="Higashi K."/>
            <person name="Shibata D."/>
            <person name="Kamiya Y."/>
            <person name="Sato N."/>
            <person name="Nakamura Y."/>
            <person name="Tabata S."/>
            <person name="Ida S."/>
            <person name="Kurokawa K."/>
            <person name="Ohta H."/>
        </authorList>
    </citation>
    <scope>NUCLEOTIDE SEQUENCE [LARGE SCALE GENOMIC DNA]</scope>
    <source>
        <strain evidence="12 13">NIES-2285</strain>
    </source>
</reference>
<evidence type="ECO:0000256" key="4">
    <source>
        <dbReference type="ARBA" id="ARBA00022490"/>
    </source>
</evidence>
<feature type="compositionally biased region" description="Polar residues" evidence="11">
    <location>
        <begin position="363"/>
        <end position="374"/>
    </location>
</feature>
<dbReference type="Proteomes" id="UP000054558">
    <property type="component" value="Unassembled WGS sequence"/>
</dbReference>
<dbReference type="OMA" id="ENERDAX"/>
<accession>A0A1Y1I681</accession>
<gene>
    <name evidence="12" type="ORF">KFL_002910030</name>
</gene>
<feature type="compositionally biased region" description="Basic and acidic residues" evidence="11">
    <location>
        <begin position="123"/>
        <end position="137"/>
    </location>
</feature>
<feature type="compositionally biased region" description="Basic and acidic residues" evidence="11">
    <location>
        <begin position="278"/>
        <end position="287"/>
    </location>
</feature>
<comment type="function">
    <text evidence="10">Protein associated with the U5 snRNP, during its maturation and its post-splicing recycling and which is required for spliceosomal tri-snRNP complex assembly in the nucleus. Has a molecular sequestering activity and transiently hinders SNRNP200 binding sites for constitutive splicing factors that intervene later during the assembly of the spliceosome and splicing. Together with its molecular sequestering activity, may also function as a molecular adapter and placeholder, coordinating the assembly of the U5 snRNP and its association with the U4/U6 di-snRNP.</text>
</comment>
<dbReference type="GO" id="GO:0006397">
    <property type="term" value="P:mRNA processing"/>
    <property type="evidence" value="ECO:0007669"/>
    <property type="project" value="UniProtKB-KW"/>
</dbReference>
<evidence type="ECO:0000256" key="11">
    <source>
        <dbReference type="SAM" id="MobiDB-lite"/>
    </source>
</evidence>
<comment type="similarity">
    <text evidence="3">Belongs to the TSSC4 family.</text>
</comment>
<feature type="compositionally biased region" description="Basic and acidic residues" evidence="11">
    <location>
        <begin position="685"/>
        <end position="703"/>
    </location>
</feature>
<evidence type="ECO:0000256" key="7">
    <source>
        <dbReference type="ARBA" id="ARBA00023187"/>
    </source>
</evidence>
<feature type="region of interest" description="Disordered" evidence="11">
    <location>
        <begin position="527"/>
        <end position="546"/>
    </location>
</feature>
<organism evidence="12 13">
    <name type="scientific">Klebsormidium nitens</name>
    <name type="common">Green alga</name>
    <name type="synonym">Ulothrix nitens</name>
    <dbReference type="NCBI Taxonomy" id="105231"/>
    <lineage>
        <taxon>Eukaryota</taxon>
        <taxon>Viridiplantae</taxon>
        <taxon>Streptophyta</taxon>
        <taxon>Klebsormidiophyceae</taxon>
        <taxon>Klebsormidiales</taxon>
        <taxon>Klebsormidiaceae</taxon>
        <taxon>Klebsormidium</taxon>
    </lineage>
</organism>
<proteinExistence type="inferred from homology"/>
<evidence type="ECO:0000256" key="8">
    <source>
        <dbReference type="ARBA" id="ARBA00023242"/>
    </source>
</evidence>
<feature type="compositionally biased region" description="Gly residues" evidence="11">
    <location>
        <begin position="469"/>
        <end position="482"/>
    </location>
</feature>
<keyword evidence="6" id="KW-0747">Spliceosome</keyword>
<feature type="region of interest" description="Disordered" evidence="11">
    <location>
        <begin position="618"/>
        <end position="703"/>
    </location>
</feature>
<dbReference type="AlphaFoldDB" id="A0A1Y1I681"/>
<evidence type="ECO:0000256" key="9">
    <source>
        <dbReference type="ARBA" id="ARBA00035304"/>
    </source>
</evidence>
<comment type="subcellular location">
    <subcellularLocation>
        <location evidence="2">Cytoplasm</location>
    </subcellularLocation>
    <subcellularLocation>
        <location evidence="1">Nucleus</location>
    </subcellularLocation>
</comment>
<keyword evidence="8" id="KW-0539">Nucleus</keyword>
<dbReference type="OrthoDB" id="1906282at2759"/>
<feature type="compositionally biased region" description="Basic and acidic residues" evidence="11">
    <location>
        <begin position="618"/>
        <end position="634"/>
    </location>
</feature>
<dbReference type="InterPro" id="IPR029338">
    <property type="entry name" value="TSSC4"/>
</dbReference>
<evidence type="ECO:0000313" key="12">
    <source>
        <dbReference type="EMBL" id="GAQ86465.1"/>
    </source>
</evidence>
<feature type="compositionally biased region" description="Acidic residues" evidence="11">
    <location>
        <begin position="159"/>
        <end position="168"/>
    </location>
</feature>
<dbReference type="GO" id="GO:0005681">
    <property type="term" value="C:spliceosomal complex"/>
    <property type="evidence" value="ECO:0007669"/>
    <property type="project" value="UniProtKB-KW"/>
</dbReference>
<feature type="compositionally biased region" description="Basic and acidic residues" evidence="11">
    <location>
        <begin position="307"/>
        <end position="316"/>
    </location>
</feature>
<keyword evidence="5" id="KW-0507">mRNA processing</keyword>
<feature type="compositionally biased region" description="Basic and acidic residues" evidence="11">
    <location>
        <begin position="226"/>
        <end position="242"/>
    </location>
</feature>
<dbReference type="GO" id="GO:0008380">
    <property type="term" value="P:RNA splicing"/>
    <property type="evidence" value="ECO:0007669"/>
    <property type="project" value="UniProtKB-KW"/>
</dbReference>
<evidence type="ECO:0000256" key="2">
    <source>
        <dbReference type="ARBA" id="ARBA00004496"/>
    </source>
</evidence>
<keyword evidence="7" id="KW-0508">mRNA splicing</keyword>
<dbReference type="EMBL" id="DF237240">
    <property type="protein sequence ID" value="GAQ86465.1"/>
    <property type="molecule type" value="Genomic_DNA"/>
</dbReference>
<keyword evidence="4" id="KW-0963">Cytoplasm</keyword>
<dbReference type="GO" id="GO:0005737">
    <property type="term" value="C:cytoplasm"/>
    <property type="evidence" value="ECO:0007669"/>
    <property type="project" value="UniProtKB-SubCell"/>
</dbReference>
<feature type="compositionally biased region" description="Acidic residues" evidence="11">
    <location>
        <begin position="138"/>
        <end position="149"/>
    </location>
</feature>
<feature type="compositionally biased region" description="Acidic residues" evidence="11">
    <location>
        <begin position="179"/>
        <end position="189"/>
    </location>
</feature>
<evidence type="ECO:0000256" key="1">
    <source>
        <dbReference type="ARBA" id="ARBA00004123"/>
    </source>
</evidence>
<evidence type="ECO:0000256" key="10">
    <source>
        <dbReference type="ARBA" id="ARBA00045970"/>
    </source>
</evidence>
<evidence type="ECO:0000313" key="13">
    <source>
        <dbReference type="Proteomes" id="UP000054558"/>
    </source>
</evidence>
<feature type="compositionally biased region" description="Basic and acidic residues" evidence="11">
    <location>
        <begin position="249"/>
        <end position="259"/>
    </location>
</feature>